<proteinExistence type="predicted"/>
<dbReference type="Proteomes" id="UP001597079">
    <property type="component" value="Unassembled WGS sequence"/>
</dbReference>
<keyword evidence="6" id="KW-1185">Reference proteome</keyword>
<dbReference type="PANTHER" id="PTHR38445">
    <property type="entry name" value="HTH-TYPE TRANSCRIPTIONAL REPRESSOR YTRA"/>
    <property type="match status" value="1"/>
</dbReference>
<keyword evidence="1" id="KW-0805">Transcription regulation</keyword>
<dbReference type="Pfam" id="PF00392">
    <property type="entry name" value="GntR"/>
    <property type="match status" value="1"/>
</dbReference>
<dbReference type="EMBL" id="JBHUCX010000099">
    <property type="protein sequence ID" value="MFD1677927.1"/>
    <property type="molecule type" value="Genomic_DNA"/>
</dbReference>
<dbReference type="SMART" id="SM00345">
    <property type="entry name" value="HTH_GNTR"/>
    <property type="match status" value="1"/>
</dbReference>
<reference evidence="6" key="1">
    <citation type="journal article" date="2019" name="Int. J. Syst. Evol. Microbiol.">
        <title>The Global Catalogue of Microorganisms (GCM) 10K type strain sequencing project: providing services to taxonomists for standard genome sequencing and annotation.</title>
        <authorList>
            <consortium name="The Broad Institute Genomics Platform"/>
            <consortium name="The Broad Institute Genome Sequencing Center for Infectious Disease"/>
            <person name="Wu L."/>
            <person name="Ma J."/>
        </authorList>
    </citation>
    <scope>NUCLEOTIDE SEQUENCE [LARGE SCALE GENOMIC DNA]</scope>
    <source>
        <strain evidence="6">CGMCC 1.12286</strain>
    </source>
</reference>
<dbReference type="InterPro" id="IPR000524">
    <property type="entry name" value="Tscrpt_reg_HTH_GntR"/>
</dbReference>
<dbReference type="InterPro" id="IPR036390">
    <property type="entry name" value="WH_DNA-bd_sf"/>
</dbReference>
<sequence length="236" mass="27407">MSYEYNSIQPIYNQILQELCRRIASGKFKPGEKLPSIRDAAVIFKVSPDTIQRVYTQLEQLSIIETRRGLGTFVTEDENWVKQFARGRLLEKVNSFVHEMKDMGVSVEELEYAFKNSVNQTFSTEPSIPQSIKDGVEKMNIQNKRDAQLFLMNFEKYAKHDADGHPTLAFINHVDHPDEVVRAEIKKVADKWFYHSYGETWMQLTAKEITNIVKFVLIHRNEMIAALNVDEDQFLS</sequence>
<evidence type="ECO:0000313" key="6">
    <source>
        <dbReference type="Proteomes" id="UP001597079"/>
    </source>
</evidence>
<dbReference type="SUPFAM" id="SSF46785">
    <property type="entry name" value="Winged helix' DNA-binding domain"/>
    <property type="match status" value="1"/>
</dbReference>
<keyword evidence="3" id="KW-0804">Transcription</keyword>
<keyword evidence="2" id="KW-0238">DNA-binding</keyword>
<feature type="domain" description="HTH gntR-type" evidence="4">
    <location>
        <begin position="9"/>
        <end position="77"/>
    </location>
</feature>
<evidence type="ECO:0000256" key="1">
    <source>
        <dbReference type="ARBA" id="ARBA00023015"/>
    </source>
</evidence>
<name>A0ABW4JNB7_9BACL</name>
<evidence type="ECO:0000313" key="5">
    <source>
        <dbReference type="EMBL" id="MFD1677927.1"/>
    </source>
</evidence>
<protein>
    <submittedName>
        <fullName evidence="5">GntR family transcriptional regulator</fullName>
    </submittedName>
</protein>
<dbReference type="RefSeq" id="WP_377945858.1">
    <property type="nucleotide sequence ID" value="NZ_JBHUCX010000099.1"/>
</dbReference>
<dbReference type="CDD" id="cd07377">
    <property type="entry name" value="WHTH_GntR"/>
    <property type="match status" value="1"/>
</dbReference>
<accession>A0ABW4JNB7</accession>
<dbReference type="PROSITE" id="PS50949">
    <property type="entry name" value="HTH_GNTR"/>
    <property type="match status" value="1"/>
</dbReference>
<organism evidence="5 6">
    <name type="scientific">Alicyclobacillus fodiniaquatilis</name>
    <dbReference type="NCBI Taxonomy" id="1661150"/>
    <lineage>
        <taxon>Bacteria</taxon>
        <taxon>Bacillati</taxon>
        <taxon>Bacillota</taxon>
        <taxon>Bacilli</taxon>
        <taxon>Bacillales</taxon>
        <taxon>Alicyclobacillaceae</taxon>
        <taxon>Alicyclobacillus</taxon>
    </lineage>
</organism>
<evidence type="ECO:0000256" key="3">
    <source>
        <dbReference type="ARBA" id="ARBA00023163"/>
    </source>
</evidence>
<evidence type="ECO:0000259" key="4">
    <source>
        <dbReference type="PROSITE" id="PS50949"/>
    </source>
</evidence>
<dbReference type="PANTHER" id="PTHR38445:SF9">
    <property type="entry name" value="HTH-TYPE TRANSCRIPTIONAL REPRESSOR YTRA"/>
    <property type="match status" value="1"/>
</dbReference>
<evidence type="ECO:0000256" key="2">
    <source>
        <dbReference type="ARBA" id="ARBA00023125"/>
    </source>
</evidence>
<dbReference type="InterPro" id="IPR036388">
    <property type="entry name" value="WH-like_DNA-bd_sf"/>
</dbReference>
<comment type="caution">
    <text evidence="5">The sequence shown here is derived from an EMBL/GenBank/DDBJ whole genome shotgun (WGS) entry which is preliminary data.</text>
</comment>
<dbReference type="Gene3D" id="1.10.10.10">
    <property type="entry name" value="Winged helix-like DNA-binding domain superfamily/Winged helix DNA-binding domain"/>
    <property type="match status" value="1"/>
</dbReference>
<gene>
    <name evidence="5" type="ORF">ACFSB2_24995</name>
</gene>